<evidence type="ECO:0000313" key="2">
    <source>
        <dbReference type="Proteomes" id="UP000284177"/>
    </source>
</evidence>
<proteinExistence type="predicted"/>
<keyword evidence="2" id="KW-1185">Reference proteome</keyword>
<protein>
    <submittedName>
        <fullName evidence="1">Uncharacterized protein</fullName>
    </submittedName>
</protein>
<sequence>MYEKIFLFTRDKRIKRNKLLEDYEKLSKIYTACRYKSYRKDNLVALTRESLQHNNRIKQKE</sequence>
<dbReference type="Proteomes" id="UP000284177">
    <property type="component" value="Unassembled WGS sequence"/>
</dbReference>
<evidence type="ECO:0000313" key="1">
    <source>
        <dbReference type="EMBL" id="RKD32725.1"/>
    </source>
</evidence>
<organism evidence="1 2">
    <name type="scientific">Thermohalobacter berrensis</name>
    <dbReference type="NCBI Taxonomy" id="99594"/>
    <lineage>
        <taxon>Bacteria</taxon>
        <taxon>Bacillati</taxon>
        <taxon>Bacillota</taxon>
        <taxon>Tissierellia</taxon>
        <taxon>Tissierellales</taxon>
        <taxon>Thermohalobacteraceae</taxon>
        <taxon>Thermohalobacter</taxon>
    </lineage>
</organism>
<dbReference type="AlphaFoldDB" id="A0A419T5J9"/>
<comment type="caution">
    <text evidence="1">The sequence shown here is derived from an EMBL/GenBank/DDBJ whole genome shotgun (WGS) entry which is preliminary data.</text>
</comment>
<reference evidence="1 2" key="1">
    <citation type="submission" date="2016-08" db="EMBL/GenBank/DDBJ databases">
        <title>Novel Firmicutes and Novel Genomes.</title>
        <authorList>
            <person name="Poppleton D.I."/>
            <person name="Gribaldo S."/>
        </authorList>
    </citation>
    <scope>NUCLEOTIDE SEQUENCE [LARGE SCALE GENOMIC DNA]</scope>
    <source>
        <strain evidence="1 2">CTT3</strain>
    </source>
</reference>
<dbReference type="EMBL" id="MCIB01000009">
    <property type="protein sequence ID" value="RKD32725.1"/>
    <property type="molecule type" value="Genomic_DNA"/>
</dbReference>
<name>A0A419T5J9_9FIRM</name>
<dbReference type="RefSeq" id="WP_120168228.1">
    <property type="nucleotide sequence ID" value="NZ_MCIB01000009.1"/>
</dbReference>
<accession>A0A419T5J9</accession>
<gene>
    <name evidence="1" type="ORF">BET03_10340</name>
</gene>